<keyword evidence="4" id="KW-1185">Reference proteome</keyword>
<accession>A0ABQ3BAJ7</accession>
<evidence type="ECO:0000256" key="2">
    <source>
        <dbReference type="SAM" id="SignalP"/>
    </source>
</evidence>
<dbReference type="SUPFAM" id="SSF56935">
    <property type="entry name" value="Porins"/>
    <property type="match status" value="1"/>
</dbReference>
<feature type="chain" id="PRO_5045787061" description="Tetratricopeptide repeat-containing protein" evidence="2">
    <location>
        <begin position="26"/>
        <end position="452"/>
    </location>
</feature>
<reference evidence="4" key="1">
    <citation type="journal article" date="2019" name="Int. J. Syst. Evol. Microbiol.">
        <title>The Global Catalogue of Microorganisms (GCM) 10K type strain sequencing project: providing services to taxonomists for standard genome sequencing and annotation.</title>
        <authorList>
            <consortium name="The Broad Institute Genomics Platform"/>
            <consortium name="The Broad Institute Genome Sequencing Center for Infectious Disease"/>
            <person name="Wu L."/>
            <person name="Ma J."/>
        </authorList>
    </citation>
    <scope>NUCLEOTIDE SEQUENCE [LARGE SCALE GENOMIC DNA]</scope>
    <source>
        <strain evidence="4">KCTC 22280</strain>
    </source>
</reference>
<evidence type="ECO:0000256" key="1">
    <source>
        <dbReference type="PROSITE-ProRule" id="PRU00339"/>
    </source>
</evidence>
<evidence type="ECO:0000313" key="3">
    <source>
        <dbReference type="EMBL" id="GGY83324.1"/>
    </source>
</evidence>
<feature type="signal peptide" evidence="2">
    <location>
        <begin position="1"/>
        <end position="25"/>
    </location>
</feature>
<dbReference type="Gene3D" id="1.25.40.10">
    <property type="entry name" value="Tetratricopeptide repeat domain"/>
    <property type="match status" value="1"/>
</dbReference>
<name>A0ABQ3BAJ7_9GAMM</name>
<organism evidence="3 4">
    <name type="scientific">Marinobacter zhanjiangensis</name>
    <dbReference type="NCBI Taxonomy" id="578215"/>
    <lineage>
        <taxon>Bacteria</taxon>
        <taxon>Pseudomonadati</taxon>
        <taxon>Pseudomonadota</taxon>
        <taxon>Gammaproteobacteria</taxon>
        <taxon>Pseudomonadales</taxon>
        <taxon>Marinobacteraceae</taxon>
        <taxon>Marinobacter</taxon>
    </lineage>
</organism>
<dbReference type="EMBL" id="BMXV01000009">
    <property type="protein sequence ID" value="GGY83324.1"/>
    <property type="molecule type" value="Genomic_DNA"/>
</dbReference>
<evidence type="ECO:0000313" key="4">
    <source>
        <dbReference type="Proteomes" id="UP000601597"/>
    </source>
</evidence>
<comment type="caution">
    <text evidence="3">The sequence shown here is derived from an EMBL/GenBank/DDBJ whole genome shotgun (WGS) entry which is preliminary data.</text>
</comment>
<feature type="repeat" description="TPR" evidence="1">
    <location>
        <begin position="70"/>
        <end position="103"/>
    </location>
</feature>
<dbReference type="RefSeq" id="WP_189577980.1">
    <property type="nucleotide sequence ID" value="NZ_BMXV01000009.1"/>
</dbReference>
<sequence length="452" mass="50285">MPRLLFLTLTGPLLFIILASASAFGDEVSPSRGTDGQQLLQSGVSAFERGDLAQARRLLEQARASGLASSALHYNLGVLYYRAGRYPLSRQAFRELLGTRHDDLARYNLGLVAQAEGREREALGWFRQVAASSEQQSLRRLAERQLQGPTESQAPAPAEWLGFASLSVGYESNLALRPDNVASGLSDSFNDVLVAGQGPLMDLGGSAGSAKALQLSASLYRRHYHAESDFSSDAARLGLSWVSRGDDEKHEIGLRQSYFRSGGEPRETHTSLLLEYQRAACVSGRFDGRCLLALTASRVRPFDGYEPYEGMRYLARASYRHDWSYWQASARLGLEFNNREDIAAGDQFISLSPRRQEVGLALTYKGWEAWDVGGELAYRYSDYSDPYQLSAGPDRESGRRVEHRYTVELTAEYALSGAWTLTGLAGYHRNDSSLKQYDYVNQVYQLGIDYLF</sequence>
<evidence type="ECO:0008006" key="5">
    <source>
        <dbReference type="Google" id="ProtNLM"/>
    </source>
</evidence>
<dbReference type="PROSITE" id="PS50005">
    <property type="entry name" value="TPR"/>
    <property type="match status" value="1"/>
</dbReference>
<dbReference type="Proteomes" id="UP000601597">
    <property type="component" value="Unassembled WGS sequence"/>
</dbReference>
<gene>
    <name evidence="3" type="ORF">GCM10007071_33280</name>
</gene>
<dbReference type="SUPFAM" id="SSF48452">
    <property type="entry name" value="TPR-like"/>
    <property type="match status" value="1"/>
</dbReference>
<keyword evidence="2" id="KW-0732">Signal</keyword>
<keyword evidence="1" id="KW-0802">TPR repeat</keyword>
<dbReference type="InterPro" id="IPR011990">
    <property type="entry name" value="TPR-like_helical_dom_sf"/>
</dbReference>
<proteinExistence type="predicted"/>
<dbReference type="Pfam" id="PF13432">
    <property type="entry name" value="TPR_16"/>
    <property type="match status" value="1"/>
</dbReference>
<protein>
    <recommendedName>
        <fullName evidence="5">Tetratricopeptide repeat-containing protein</fullName>
    </recommendedName>
</protein>
<dbReference type="InterPro" id="IPR019734">
    <property type="entry name" value="TPR_rpt"/>
</dbReference>